<keyword evidence="2" id="KW-0489">Methyltransferase</keyword>
<comment type="caution">
    <text evidence="2">The sequence shown here is derived from an EMBL/GenBank/DDBJ whole genome shotgun (WGS) entry which is preliminary data.</text>
</comment>
<protein>
    <submittedName>
        <fullName evidence="2">Demethylmenaquinone methyltransferase</fullName>
    </submittedName>
</protein>
<proteinExistence type="predicted"/>
<sequence>MNNLLDIVTEDVEVHRGYIGYKTATEKLVTKLKELEFSEDCKILDVGAGTGLVGEELCKRKFTNLDALDASDALLKEADKKGVYKNFFVDVLGPNKRIQLDNDCYEVVIAVGVFTRNHVKAEGAMDEMARVVRPGGLVSFTIREDVMFEEEYGYEAKMEQLCREEVWKLVSKSEEDYHSKTDIRKCYFYIYQVL</sequence>
<dbReference type="GO" id="GO:0008168">
    <property type="term" value="F:methyltransferase activity"/>
    <property type="evidence" value="ECO:0007669"/>
    <property type="project" value="UniProtKB-KW"/>
</dbReference>
<organism evidence="2 3">
    <name type="scientific">Stylophora pistillata</name>
    <name type="common">Smooth cauliflower coral</name>
    <dbReference type="NCBI Taxonomy" id="50429"/>
    <lineage>
        <taxon>Eukaryota</taxon>
        <taxon>Metazoa</taxon>
        <taxon>Cnidaria</taxon>
        <taxon>Anthozoa</taxon>
        <taxon>Hexacorallia</taxon>
        <taxon>Scleractinia</taxon>
        <taxon>Astrocoeniina</taxon>
        <taxon>Pocilloporidae</taxon>
        <taxon>Stylophora</taxon>
    </lineage>
</organism>
<dbReference type="CDD" id="cd02440">
    <property type="entry name" value="AdoMet_MTases"/>
    <property type="match status" value="1"/>
</dbReference>
<name>A0A2B4S0C5_STYPI</name>
<evidence type="ECO:0000313" key="2">
    <source>
        <dbReference type="EMBL" id="PFX21945.1"/>
    </source>
</evidence>
<keyword evidence="3" id="KW-1185">Reference proteome</keyword>
<evidence type="ECO:0000259" key="1">
    <source>
        <dbReference type="Pfam" id="PF13649"/>
    </source>
</evidence>
<dbReference type="Pfam" id="PF13649">
    <property type="entry name" value="Methyltransf_25"/>
    <property type="match status" value="1"/>
</dbReference>
<reference evidence="3" key="1">
    <citation type="journal article" date="2017" name="bioRxiv">
        <title>Comparative analysis of the genomes of Stylophora pistillata and Acropora digitifera provides evidence for extensive differences between species of corals.</title>
        <authorList>
            <person name="Voolstra C.R."/>
            <person name="Li Y."/>
            <person name="Liew Y.J."/>
            <person name="Baumgarten S."/>
            <person name="Zoccola D."/>
            <person name="Flot J.-F."/>
            <person name="Tambutte S."/>
            <person name="Allemand D."/>
            <person name="Aranda M."/>
        </authorList>
    </citation>
    <scope>NUCLEOTIDE SEQUENCE [LARGE SCALE GENOMIC DNA]</scope>
</reference>
<dbReference type="EMBL" id="LSMT01000257">
    <property type="protein sequence ID" value="PFX21945.1"/>
    <property type="molecule type" value="Genomic_DNA"/>
</dbReference>
<dbReference type="Proteomes" id="UP000225706">
    <property type="component" value="Unassembled WGS sequence"/>
</dbReference>
<dbReference type="InterPro" id="IPR029063">
    <property type="entry name" value="SAM-dependent_MTases_sf"/>
</dbReference>
<dbReference type="AlphaFoldDB" id="A0A2B4S0C5"/>
<gene>
    <name evidence="2" type="primary">ubiE</name>
    <name evidence="2" type="ORF">AWC38_SpisGene13556</name>
</gene>
<dbReference type="InterPro" id="IPR041698">
    <property type="entry name" value="Methyltransf_25"/>
</dbReference>
<dbReference type="SUPFAM" id="SSF53335">
    <property type="entry name" value="S-adenosyl-L-methionine-dependent methyltransferases"/>
    <property type="match status" value="1"/>
</dbReference>
<accession>A0A2B4S0C5</accession>
<dbReference type="STRING" id="50429.A0A2B4S0C5"/>
<dbReference type="Gene3D" id="3.40.50.150">
    <property type="entry name" value="Vaccinia Virus protein VP39"/>
    <property type="match status" value="1"/>
</dbReference>
<dbReference type="GO" id="GO:0032259">
    <property type="term" value="P:methylation"/>
    <property type="evidence" value="ECO:0007669"/>
    <property type="project" value="UniProtKB-KW"/>
</dbReference>
<evidence type="ECO:0000313" key="3">
    <source>
        <dbReference type="Proteomes" id="UP000225706"/>
    </source>
</evidence>
<feature type="domain" description="Methyltransferase" evidence="1">
    <location>
        <begin position="43"/>
        <end position="136"/>
    </location>
</feature>
<dbReference type="OrthoDB" id="5946438at2759"/>
<keyword evidence="2" id="KW-0808">Transferase</keyword>